<dbReference type="PRINTS" id="PR00471">
    <property type="entry name" value="ACETATEKNASE"/>
</dbReference>
<keyword evidence="9" id="KW-1185">Reference proteome</keyword>
<dbReference type="SUPFAM" id="SSF53067">
    <property type="entry name" value="Actin-like ATPase domain"/>
    <property type="match status" value="2"/>
</dbReference>
<comment type="subunit">
    <text evidence="6">Homodimer.</text>
</comment>
<keyword evidence="2 6" id="KW-0808">Transferase</keyword>
<dbReference type="GO" id="GO:0005737">
    <property type="term" value="C:cytoplasm"/>
    <property type="evidence" value="ECO:0007669"/>
    <property type="project" value="UniProtKB-SubCell"/>
</dbReference>
<protein>
    <recommendedName>
        <fullName evidence="6">Acetate kinase</fullName>
        <ecNumber evidence="6">2.7.2.1</ecNumber>
    </recommendedName>
    <alternativeName>
        <fullName evidence="6">Acetokinase</fullName>
    </alternativeName>
</protein>
<accession>A0A0P7C2U5</accession>
<dbReference type="InterPro" id="IPR004372">
    <property type="entry name" value="Ac/propionate_kinase"/>
</dbReference>
<feature type="binding site" evidence="6">
    <location>
        <position position="15"/>
    </location>
    <ligand>
        <name>ATP</name>
        <dbReference type="ChEBI" id="CHEBI:30616"/>
    </ligand>
</feature>
<comment type="subcellular location">
    <subcellularLocation>
        <location evidence="6">Cytoplasm</location>
    </subcellularLocation>
</comment>
<dbReference type="GO" id="GO:0008776">
    <property type="term" value="F:acetate kinase activity"/>
    <property type="evidence" value="ECO:0007669"/>
    <property type="project" value="UniProtKB-UniRule"/>
</dbReference>
<dbReference type="CDD" id="cd24010">
    <property type="entry name" value="ASKHA_NBD_AcK_PK"/>
    <property type="match status" value="1"/>
</dbReference>
<dbReference type="PROSITE" id="PS01076">
    <property type="entry name" value="ACETATE_KINASE_2"/>
    <property type="match status" value="1"/>
</dbReference>
<dbReference type="Pfam" id="PF00871">
    <property type="entry name" value="Acetate_kinase"/>
    <property type="match status" value="1"/>
</dbReference>
<proteinExistence type="inferred from homology"/>
<dbReference type="HAMAP" id="MF_00020">
    <property type="entry name" value="Acetate_kinase"/>
    <property type="match status" value="1"/>
</dbReference>
<organism evidence="8 9">
    <name type="scientific">Jiulongibacter sediminis</name>
    <dbReference type="NCBI Taxonomy" id="1605367"/>
    <lineage>
        <taxon>Bacteria</taxon>
        <taxon>Pseudomonadati</taxon>
        <taxon>Bacteroidota</taxon>
        <taxon>Cytophagia</taxon>
        <taxon>Cytophagales</taxon>
        <taxon>Leadbetterellaceae</taxon>
        <taxon>Jiulongibacter</taxon>
    </lineage>
</organism>
<feature type="binding site" evidence="6">
    <location>
        <begin position="276"/>
        <end position="278"/>
    </location>
    <ligand>
        <name>ATP</name>
        <dbReference type="ChEBI" id="CHEBI:30616"/>
    </ligand>
</feature>
<dbReference type="InterPro" id="IPR000890">
    <property type="entry name" value="Aliphatic_acid_kin_short-chain"/>
</dbReference>
<evidence type="ECO:0000256" key="2">
    <source>
        <dbReference type="ARBA" id="ARBA00022679"/>
    </source>
</evidence>
<name>A0A0P7C2U5_9BACT</name>
<evidence type="ECO:0000256" key="5">
    <source>
        <dbReference type="ARBA" id="ARBA00022840"/>
    </source>
</evidence>
<feature type="site" description="Transition state stabilizer" evidence="6">
    <location>
        <position position="236"/>
    </location>
</feature>
<feature type="site" description="Transition state stabilizer" evidence="6">
    <location>
        <position position="177"/>
    </location>
</feature>
<dbReference type="Gene3D" id="3.30.420.40">
    <property type="match status" value="2"/>
</dbReference>
<dbReference type="EC" id="2.7.2.1" evidence="6"/>
<dbReference type="GO" id="GO:0006083">
    <property type="term" value="P:acetate metabolic process"/>
    <property type="evidence" value="ECO:0007669"/>
    <property type="project" value="TreeGrafter"/>
</dbReference>
<feature type="binding site" evidence="6">
    <location>
        <position position="375"/>
    </location>
    <ligand>
        <name>Mg(2+)</name>
        <dbReference type="ChEBI" id="CHEBI:18420"/>
    </ligand>
</feature>
<dbReference type="PANTHER" id="PTHR21060">
    <property type="entry name" value="ACETATE KINASE"/>
    <property type="match status" value="1"/>
</dbReference>
<dbReference type="PANTHER" id="PTHR21060:SF15">
    <property type="entry name" value="ACETATE KINASE-RELATED"/>
    <property type="match status" value="1"/>
</dbReference>
<dbReference type="PATRIC" id="fig|1605367.3.peg.2860"/>
<evidence type="ECO:0000256" key="6">
    <source>
        <dbReference type="HAMAP-Rule" id="MF_00020"/>
    </source>
</evidence>
<dbReference type="UniPathway" id="UPA00340">
    <property type="reaction ID" value="UER00458"/>
</dbReference>
<keyword evidence="5 6" id="KW-0067">ATP-binding</keyword>
<comment type="caution">
    <text evidence="8">The sequence shown here is derived from an EMBL/GenBank/DDBJ whole genome shotgun (WGS) entry which is preliminary data.</text>
</comment>
<comment type="function">
    <text evidence="6">Catalyzes the formation of acetyl phosphate from acetate and ATP. Can also catalyze the reverse reaction.</text>
</comment>
<dbReference type="Proteomes" id="UP000050454">
    <property type="component" value="Unassembled WGS sequence"/>
</dbReference>
<evidence type="ECO:0000256" key="7">
    <source>
        <dbReference type="RuleBase" id="RU003835"/>
    </source>
</evidence>
<dbReference type="AlphaFoldDB" id="A0A0P7C2U5"/>
<keyword evidence="3 6" id="KW-0547">Nucleotide-binding</keyword>
<keyword evidence="6" id="KW-0963">Cytoplasm</keyword>
<dbReference type="STRING" id="1605367.AFM12_07435"/>
<comment type="similarity">
    <text evidence="1 6 7">Belongs to the acetokinase family.</text>
</comment>
<dbReference type="OrthoDB" id="9802453at2"/>
<evidence type="ECO:0000313" key="9">
    <source>
        <dbReference type="Proteomes" id="UP000050454"/>
    </source>
</evidence>
<keyword evidence="6" id="KW-0479">Metal-binding</keyword>
<feature type="active site" description="Proton donor/acceptor" evidence="6">
    <location>
        <position position="145"/>
    </location>
</feature>
<dbReference type="EMBL" id="LGTQ01000006">
    <property type="protein sequence ID" value="KPM48459.1"/>
    <property type="molecule type" value="Genomic_DNA"/>
</dbReference>
<feature type="binding site" evidence="6">
    <location>
        <position position="8"/>
    </location>
    <ligand>
        <name>Mg(2+)</name>
        <dbReference type="ChEBI" id="CHEBI:18420"/>
    </ligand>
</feature>
<dbReference type="GO" id="GO:0000287">
    <property type="term" value="F:magnesium ion binding"/>
    <property type="evidence" value="ECO:0007669"/>
    <property type="project" value="UniProtKB-UniRule"/>
</dbReference>
<comment type="catalytic activity">
    <reaction evidence="6">
        <text>acetate + ATP = acetyl phosphate + ADP</text>
        <dbReference type="Rhea" id="RHEA:11352"/>
        <dbReference type="ChEBI" id="CHEBI:22191"/>
        <dbReference type="ChEBI" id="CHEBI:30089"/>
        <dbReference type="ChEBI" id="CHEBI:30616"/>
        <dbReference type="ChEBI" id="CHEBI:456216"/>
        <dbReference type="EC" id="2.7.2.1"/>
    </reaction>
</comment>
<dbReference type="NCBIfam" id="TIGR00016">
    <property type="entry name" value="ackA"/>
    <property type="match status" value="1"/>
</dbReference>
<dbReference type="GO" id="GO:0006085">
    <property type="term" value="P:acetyl-CoA biosynthetic process"/>
    <property type="evidence" value="ECO:0007669"/>
    <property type="project" value="UniProtKB-UniRule"/>
</dbReference>
<evidence type="ECO:0000256" key="1">
    <source>
        <dbReference type="ARBA" id="ARBA00008748"/>
    </source>
</evidence>
<gene>
    <name evidence="6" type="primary">ackA</name>
    <name evidence="8" type="ORF">AFM12_07435</name>
</gene>
<reference evidence="8 9" key="1">
    <citation type="submission" date="2015-07" db="EMBL/GenBank/DDBJ databases">
        <title>The draft genome sequence of Leadbetterella sp. JN14-9.</title>
        <authorList>
            <person name="Liu Y."/>
            <person name="Du J."/>
            <person name="Shao Z."/>
        </authorList>
    </citation>
    <scope>NUCLEOTIDE SEQUENCE [LARGE SCALE GENOMIC DNA]</scope>
    <source>
        <strain evidence="8 9">JN14-9</strain>
    </source>
</reference>
<keyword evidence="4 6" id="KW-0418">Kinase</keyword>
<dbReference type="PROSITE" id="PS01075">
    <property type="entry name" value="ACETATE_KINASE_1"/>
    <property type="match status" value="1"/>
</dbReference>
<comment type="pathway">
    <text evidence="6">Metabolic intermediate biosynthesis; acetyl-CoA biosynthesis; acetyl-CoA from acetate: step 1/2.</text>
</comment>
<feature type="binding site" evidence="6">
    <location>
        <begin position="203"/>
        <end position="207"/>
    </location>
    <ligand>
        <name>ATP</name>
        <dbReference type="ChEBI" id="CHEBI:30616"/>
    </ligand>
</feature>
<evidence type="ECO:0000256" key="3">
    <source>
        <dbReference type="ARBA" id="ARBA00022741"/>
    </source>
</evidence>
<evidence type="ECO:0000256" key="4">
    <source>
        <dbReference type="ARBA" id="ARBA00022777"/>
    </source>
</evidence>
<dbReference type="RefSeq" id="WP_055146082.1">
    <property type="nucleotide sequence ID" value="NZ_JXSZ01000006.1"/>
</dbReference>
<dbReference type="InterPro" id="IPR043129">
    <property type="entry name" value="ATPase_NBD"/>
</dbReference>
<keyword evidence="6" id="KW-0460">Magnesium</keyword>
<comment type="cofactor">
    <cofactor evidence="6">
        <name>Mg(2+)</name>
        <dbReference type="ChEBI" id="CHEBI:18420"/>
    </cofactor>
    <cofactor evidence="6">
        <name>Mn(2+)</name>
        <dbReference type="ChEBI" id="CHEBI:29035"/>
    </cofactor>
    <text evidence="6">Mg(2+). Can also accept Mn(2+).</text>
</comment>
<sequence length="387" mass="42297">MQKILVLNSGSSSMKFQLLAMPSEKVIASGMVDRIGQEDALIKLKGESGQLTEKGDFKNHQIALNKVAQWLTEGVLNSPEEIAAIGHRVVHGGSHFKEPTLIRGAVKSKIKELFGLAPLHNPANLEGIEVAEKVFPTAIQVAVFDTAFHQSIPEKAYRYAIQKKMADEEGIRLYGFHGTSHQYVSRQATDHLKNPAAKMVILHLGNGCSATAVYNGQSVDHSLGFGPLSGLVMGSRSGDIDPSVLLYLLKKGYSEKELSDLLNRQSGMLGLTGESDLREIIRKNEAGDQECKLALELNTYRIKKYIGAYAAALNGLDALVFTAGIGENSALIRELVCREMEFLGIAIDPSKNEKGEIEIQADESKVKVLVIPTNEELEIARQTYQLI</sequence>
<dbReference type="PIRSF" id="PIRSF000722">
    <property type="entry name" value="Acetate_prop_kin"/>
    <property type="match status" value="1"/>
</dbReference>
<feature type="binding site" evidence="6">
    <location>
        <begin position="324"/>
        <end position="328"/>
    </location>
    <ligand>
        <name>ATP</name>
        <dbReference type="ChEBI" id="CHEBI:30616"/>
    </ligand>
</feature>
<evidence type="ECO:0000313" key="8">
    <source>
        <dbReference type="EMBL" id="KPM48459.1"/>
    </source>
</evidence>
<dbReference type="GO" id="GO:0005524">
    <property type="term" value="F:ATP binding"/>
    <property type="evidence" value="ECO:0007669"/>
    <property type="project" value="UniProtKB-KW"/>
</dbReference>
<feature type="binding site" evidence="6">
    <location>
        <position position="88"/>
    </location>
    <ligand>
        <name>substrate</name>
    </ligand>
</feature>
<dbReference type="InterPro" id="IPR023865">
    <property type="entry name" value="Aliphatic_acid_kinase_CS"/>
</dbReference>